<dbReference type="InterPro" id="IPR034110">
    <property type="entry name" value="LSMD1_Sm"/>
</dbReference>
<feature type="region of interest" description="Disordered" evidence="1">
    <location>
        <begin position="187"/>
        <end position="254"/>
    </location>
</feature>
<dbReference type="Proteomes" id="UP000241107">
    <property type="component" value="Unassembled WGS sequence"/>
</dbReference>
<evidence type="ECO:0000256" key="1">
    <source>
        <dbReference type="SAM" id="MobiDB-lite"/>
    </source>
</evidence>
<evidence type="ECO:0000259" key="3">
    <source>
        <dbReference type="Pfam" id="PF01423"/>
    </source>
</evidence>
<feature type="transmembrane region" description="Helical" evidence="2">
    <location>
        <begin position="96"/>
        <end position="114"/>
    </location>
</feature>
<dbReference type="GO" id="GO:0031417">
    <property type="term" value="C:NatC complex"/>
    <property type="evidence" value="ECO:0007669"/>
    <property type="project" value="InterPro"/>
</dbReference>
<dbReference type="InterPro" id="IPR010920">
    <property type="entry name" value="LSM_dom_sf"/>
</dbReference>
<evidence type="ECO:0000313" key="5">
    <source>
        <dbReference type="Proteomes" id="UP000241107"/>
    </source>
</evidence>
<dbReference type="RefSeq" id="XP_024715763.1">
    <property type="nucleotide sequence ID" value="XM_024856164.1"/>
</dbReference>
<dbReference type="SUPFAM" id="SSF50182">
    <property type="entry name" value="Sm-like ribonucleoproteins"/>
    <property type="match status" value="1"/>
</dbReference>
<gene>
    <name evidence="4" type="ORF">C7M61_000736</name>
</gene>
<evidence type="ECO:0000313" key="4">
    <source>
        <dbReference type="EMBL" id="PSK41064.1"/>
    </source>
</evidence>
<keyword evidence="5" id="KW-1185">Reference proteome</keyword>
<keyword evidence="2" id="KW-1133">Transmembrane helix</keyword>
<dbReference type="AlphaFoldDB" id="A0A2P7YYN2"/>
<dbReference type="OrthoDB" id="3997851at2759"/>
<evidence type="ECO:0000256" key="2">
    <source>
        <dbReference type="SAM" id="Phobius"/>
    </source>
</evidence>
<dbReference type="EMBL" id="PYFQ01000001">
    <property type="protein sequence ID" value="PSK41064.1"/>
    <property type="molecule type" value="Genomic_DNA"/>
</dbReference>
<reference evidence="4 5" key="1">
    <citation type="submission" date="2018-03" db="EMBL/GenBank/DDBJ databases">
        <title>Candida pseudohaemulonii genome assembly and annotation.</title>
        <authorList>
            <person name="Munoz J.F."/>
            <person name="Gade L.G."/>
            <person name="Chow N.A."/>
            <person name="Litvintseva A.P."/>
            <person name="Loparev V.N."/>
            <person name="Cuomo C.A."/>
        </authorList>
    </citation>
    <scope>NUCLEOTIDE SEQUENCE [LARGE SCALE GENOMIC DNA]</scope>
    <source>
        <strain evidence="4 5">B12108</strain>
    </source>
</reference>
<keyword evidence="2" id="KW-0812">Transmembrane</keyword>
<dbReference type="Pfam" id="PF01423">
    <property type="entry name" value="LSM"/>
    <property type="match status" value="1"/>
</dbReference>
<sequence>MDTPIEKFIGTAMRIKLLDERAIDGVLTVVDPFGNLLLTNLYENSRDKIDPTSIRRREVGLVSVPRDQITKVMIDKRQKAYEKMPRQFFLTNSRKLSGYIVMLFFFGLCVYMISQELKEKPDIAYELVDPLEKQSDNNGDVGKLVDSSKMEDRADEKVALASKEQNIVVEAPKGGSVNEGPIVGNDEGLVVDGKPSINKNTGKIGGGSVQAARGGQIAPPDEPSNDRDLLKLLEISENAQNPGGVPRDDSRKKI</sequence>
<feature type="domain" description="Sm" evidence="3">
    <location>
        <begin position="6"/>
        <end position="71"/>
    </location>
</feature>
<name>A0A2P7YYN2_9ASCO</name>
<organism evidence="4 5">
    <name type="scientific">Candidozyma pseudohaemuli</name>
    <dbReference type="NCBI Taxonomy" id="418784"/>
    <lineage>
        <taxon>Eukaryota</taxon>
        <taxon>Fungi</taxon>
        <taxon>Dikarya</taxon>
        <taxon>Ascomycota</taxon>
        <taxon>Saccharomycotina</taxon>
        <taxon>Pichiomycetes</taxon>
        <taxon>Metschnikowiaceae</taxon>
        <taxon>Candidozyma</taxon>
    </lineage>
</organism>
<proteinExistence type="predicted"/>
<dbReference type="GeneID" id="36564128"/>
<protein>
    <recommendedName>
        <fullName evidence="3">Sm domain-containing protein</fullName>
    </recommendedName>
</protein>
<keyword evidence="2" id="KW-0472">Membrane</keyword>
<dbReference type="InterPro" id="IPR001163">
    <property type="entry name" value="Sm_dom_euk/arc"/>
</dbReference>
<dbReference type="VEuPathDB" id="FungiDB:C7M61_000736"/>
<dbReference type="Gene3D" id="2.30.30.100">
    <property type="match status" value="1"/>
</dbReference>
<comment type="caution">
    <text evidence="4">The sequence shown here is derived from an EMBL/GenBank/DDBJ whole genome shotgun (WGS) entry which is preliminary data.</text>
</comment>
<accession>A0A2P7YYN2</accession>
<dbReference type="CDD" id="cd06168">
    <property type="entry name" value="LSMD1"/>
    <property type="match status" value="1"/>
</dbReference>